<name>A0A848J5H6_9BACT</name>
<proteinExistence type="predicted"/>
<protein>
    <submittedName>
        <fullName evidence="2">Uncharacterized protein</fullName>
    </submittedName>
</protein>
<feature type="chain" id="PRO_5032391296" evidence="1">
    <location>
        <begin position="29"/>
        <end position="235"/>
    </location>
</feature>
<dbReference type="AlphaFoldDB" id="A0A848J5H6"/>
<keyword evidence="1" id="KW-0732">Signal</keyword>
<keyword evidence="3" id="KW-1185">Reference proteome</keyword>
<comment type="caution">
    <text evidence="2">The sequence shown here is derived from an EMBL/GenBank/DDBJ whole genome shotgun (WGS) entry which is preliminary data.</text>
</comment>
<organism evidence="2 3">
    <name type="scientific">Marinigracilibium pacificum</name>
    <dbReference type="NCBI Taxonomy" id="2729599"/>
    <lineage>
        <taxon>Bacteria</taxon>
        <taxon>Pseudomonadati</taxon>
        <taxon>Bacteroidota</taxon>
        <taxon>Cytophagia</taxon>
        <taxon>Cytophagales</taxon>
        <taxon>Flammeovirgaceae</taxon>
        <taxon>Marinigracilibium</taxon>
    </lineage>
</organism>
<feature type="signal peptide" evidence="1">
    <location>
        <begin position="1"/>
        <end position="28"/>
    </location>
</feature>
<dbReference type="RefSeq" id="WP_169684865.1">
    <property type="nucleotide sequence ID" value="NZ_JABBNU010000013.1"/>
</dbReference>
<sequence>MKKSKSRKWKKYSFEFLMIFIAVASAFALNNWNDNRRNNNAERKILTEIYNGLEKDIVDINANEDGHKSGIQSINYFRKILDNQPFPKDSLIYHYHYLTRDFVTLQNTSGYETLKSKGLELIKNDSLRADLISLYEYDYKTLEKLEENYYELQFFENYFKEINRLLSPAIKLDDNNAILEITMPINISENDRKTLLLYFWKMEVNRKFILNQYNLVKENVERIRVDIEKELNGAV</sequence>
<evidence type="ECO:0000313" key="2">
    <source>
        <dbReference type="EMBL" id="NMM50498.1"/>
    </source>
</evidence>
<dbReference type="EMBL" id="JABBNU010000013">
    <property type="protein sequence ID" value="NMM50498.1"/>
    <property type="molecule type" value="Genomic_DNA"/>
</dbReference>
<reference evidence="2 3" key="1">
    <citation type="submission" date="2020-04" db="EMBL/GenBank/DDBJ databases">
        <title>Flammeovirgaceae bacterium KN852 isolated from deep sea.</title>
        <authorList>
            <person name="Zhang D.-C."/>
        </authorList>
    </citation>
    <scope>NUCLEOTIDE SEQUENCE [LARGE SCALE GENOMIC DNA]</scope>
    <source>
        <strain evidence="2 3">KN852</strain>
    </source>
</reference>
<dbReference type="Proteomes" id="UP000559010">
    <property type="component" value="Unassembled WGS sequence"/>
</dbReference>
<evidence type="ECO:0000313" key="3">
    <source>
        <dbReference type="Proteomes" id="UP000559010"/>
    </source>
</evidence>
<accession>A0A848J5H6</accession>
<gene>
    <name evidence="2" type="ORF">HH304_18960</name>
</gene>
<evidence type="ECO:0000256" key="1">
    <source>
        <dbReference type="SAM" id="SignalP"/>
    </source>
</evidence>